<evidence type="ECO:0000313" key="3">
    <source>
        <dbReference type="Proteomes" id="UP001214043"/>
    </source>
</evidence>
<organism evidence="2 3">
    <name type="scientific">Hyphococcus flavus</name>
    <dbReference type="NCBI Taxonomy" id="1866326"/>
    <lineage>
        <taxon>Bacteria</taxon>
        <taxon>Pseudomonadati</taxon>
        <taxon>Pseudomonadota</taxon>
        <taxon>Alphaproteobacteria</taxon>
        <taxon>Parvularculales</taxon>
        <taxon>Parvularculaceae</taxon>
        <taxon>Hyphococcus</taxon>
    </lineage>
</organism>
<dbReference type="AlphaFoldDB" id="A0AAE9ZFP6"/>
<dbReference type="Pfam" id="PF13302">
    <property type="entry name" value="Acetyltransf_3"/>
    <property type="match status" value="1"/>
</dbReference>
<sequence length="179" mass="20268">MTIEIETERLVLRPMAAEDVENHIVMMQDPAVAASLTPDQKPRSRAEEWRAAASILGHWQIRGYGWFSVFEKKTGNWAGRVGPWYPEGWPGLECGWAVKSEHWGKGYAPEAAIATIRWTFDQFPDLPRIVSVIDPENSNSQAVAEKVGETKSGEIFEYWSFKLDVWAADRAAWLDRFGG</sequence>
<name>A0AAE9ZFP6_9PROT</name>
<dbReference type="EMBL" id="CP118166">
    <property type="protein sequence ID" value="WDI32990.1"/>
    <property type="molecule type" value="Genomic_DNA"/>
</dbReference>
<evidence type="ECO:0000259" key="1">
    <source>
        <dbReference type="PROSITE" id="PS51186"/>
    </source>
</evidence>
<dbReference type="InterPro" id="IPR051531">
    <property type="entry name" value="N-acetyltransferase"/>
</dbReference>
<dbReference type="SUPFAM" id="SSF55729">
    <property type="entry name" value="Acyl-CoA N-acyltransferases (Nat)"/>
    <property type="match status" value="1"/>
</dbReference>
<dbReference type="RefSeq" id="WP_274494946.1">
    <property type="nucleotide sequence ID" value="NZ_CP118166.1"/>
</dbReference>
<dbReference type="PROSITE" id="PS51186">
    <property type="entry name" value="GNAT"/>
    <property type="match status" value="1"/>
</dbReference>
<dbReference type="GO" id="GO:0016747">
    <property type="term" value="F:acyltransferase activity, transferring groups other than amino-acyl groups"/>
    <property type="evidence" value="ECO:0007669"/>
    <property type="project" value="InterPro"/>
</dbReference>
<keyword evidence="3" id="KW-1185">Reference proteome</keyword>
<accession>A0AAE9ZFP6</accession>
<dbReference type="KEGG" id="hfl:PUV54_07240"/>
<dbReference type="InterPro" id="IPR000182">
    <property type="entry name" value="GNAT_dom"/>
</dbReference>
<dbReference type="Gene3D" id="3.40.630.30">
    <property type="match status" value="1"/>
</dbReference>
<dbReference type="Proteomes" id="UP001214043">
    <property type="component" value="Chromosome"/>
</dbReference>
<gene>
    <name evidence="2" type="ORF">PUV54_07240</name>
</gene>
<reference evidence="2" key="1">
    <citation type="submission" date="2023-02" db="EMBL/GenBank/DDBJ databases">
        <title>Genome sequence of Hyphococcus flavus.</title>
        <authorList>
            <person name="Rong J.-C."/>
            <person name="Zhao Q."/>
            <person name="Yi M."/>
            <person name="Wu J.-Y."/>
        </authorList>
    </citation>
    <scope>NUCLEOTIDE SEQUENCE</scope>
    <source>
        <strain evidence="2">MCCC 1K03223</strain>
    </source>
</reference>
<protein>
    <submittedName>
        <fullName evidence="2">GNAT family N-acetyltransferase</fullName>
    </submittedName>
</protein>
<dbReference type="PANTHER" id="PTHR43792">
    <property type="entry name" value="GNAT FAMILY, PUTATIVE (AFU_ORTHOLOGUE AFUA_3G00765)-RELATED-RELATED"/>
    <property type="match status" value="1"/>
</dbReference>
<dbReference type="InterPro" id="IPR016181">
    <property type="entry name" value="Acyl_CoA_acyltransferase"/>
</dbReference>
<feature type="domain" description="N-acetyltransferase" evidence="1">
    <location>
        <begin position="10"/>
        <end position="172"/>
    </location>
</feature>
<dbReference type="PANTHER" id="PTHR43792:SF1">
    <property type="entry name" value="N-ACETYLTRANSFERASE DOMAIN-CONTAINING PROTEIN"/>
    <property type="match status" value="1"/>
</dbReference>
<proteinExistence type="predicted"/>
<evidence type="ECO:0000313" key="2">
    <source>
        <dbReference type="EMBL" id="WDI32990.1"/>
    </source>
</evidence>